<dbReference type="InterPro" id="IPR050714">
    <property type="entry name" value="Cobalamin_biosynth_MTase"/>
</dbReference>
<comment type="pathway">
    <text evidence="1">Cofactor biosynthesis; adenosylcobalamin biosynthesis.</text>
</comment>
<dbReference type="NCBIfam" id="TIGR02467">
    <property type="entry name" value="CbiE"/>
    <property type="match status" value="1"/>
</dbReference>
<dbReference type="RefSeq" id="WP_055226414.1">
    <property type="nucleotide sequence ID" value="NZ_CAXSRP010000001.1"/>
</dbReference>
<evidence type="ECO:0000256" key="2">
    <source>
        <dbReference type="ARBA" id="ARBA00022573"/>
    </source>
</evidence>
<evidence type="ECO:0000256" key="1">
    <source>
        <dbReference type="ARBA" id="ARBA00004953"/>
    </source>
</evidence>
<evidence type="ECO:0000259" key="6">
    <source>
        <dbReference type="Pfam" id="PF00590"/>
    </source>
</evidence>
<gene>
    <name evidence="8" type="primary">cbiT</name>
    <name evidence="8" type="ORF">ERS852406_00662</name>
    <name evidence="9" type="ORF">G5B05_02985</name>
</gene>
<dbReference type="GO" id="GO:0009236">
    <property type="term" value="P:cobalamin biosynthetic process"/>
    <property type="evidence" value="ECO:0007669"/>
    <property type="project" value="UniProtKB-UniPathway"/>
</dbReference>
<dbReference type="PANTHER" id="PTHR43182:SF1">
    <property type="entry name" value="COBALT-PRECORRIN-7 C(5)-METHYLTRANSFERASE"/>
    <property type="match status" value="1"/>
</dbReference>
<dbReference type="NCBIfam" id="TIGR02469">
    <property type="entry name" value="CbiT"/>
    <property type="match status" value="1"/>
</dbReference>
<sequence length="659" mass="71884">MNKVIVFAGTTEGREICSFLKKYEIASLACTATEYGKCRIEEGGALTVRSGRLTEEEMEQLFGEEQPEMVIDATHPYADLVSENIRSACEKAGKTYLRLLRPSLAADPSCVMVDTTEEAVSYLAGTEGKILVTTGSKELAKFAELPDYKNRVYARVLPLPGVIASCAELGFDAAHTIGMQGPFSMDMNVAMLQSFHAEWMVTKESGRNGGFEEKIEAAKKAGVRVVLIGRPKEEEGLSEDEVKRYLVEKFDLSVKRDVVIAGIGPGAEAQMTLALVDACEQADVLIGAGRMTKAVEKYQKPMLAEYSPEKIYEYLKAHPEYEKIVLLQSGDVGFYSGAKKLQAVLAEDADFSVRVEPGISSLVYFCAKIGVSWEDAAFVSLHGQHCNFLETVRRNRKTLAIAGGKGSVREICQTLSSYGWEQIVLYVGTDLSYPEEQIVTGTPFELAKMEFAPLAVLLFENPNPEPEFTAGMADEVFLRDKVPMTKREVRNASLSHLQLSSNSVVYDIGSGTGSVSIEMALRAAQGKVYAIEKNPAAVALLQENKKKFAVDHLEIIEGTAPEALEALPVPTHAFIGGSAGNLKEILELLLRKNPNIRVVLNTVTVETLAEAASCFKKLAFEEPEIVCLQASNAKKAGRSHLMIAQNPVYIFTAQGGAKE</sequence>
<dbReference type="Pfam" id="PF02571">
    <property type="entry name" value="CbiJ"/>
    <property type="match status" value="1"/>
</dbReference>
<keyword evidence="4 8" id="KW-0808">Transferase</keyword>
<dbReference type="EMBL" id="JAAITQ010000004">
    <property type="protein sequence ID" value="NSE15397.1"/>
    <property type="molecule type" value="Genomic_DNA"/>
</dbReference>
<dbReference type="EC" id="2.1.1.-" evidence="8"/>
<dbReference type="EMBL" id="CYYV01000003">
    <property type="protein sequence ID" value="CUN77667.1"/>
    <property type="molecule type" value="Genomic_DNA"/>
</dbReference>
<evidence type="ECO:0000256" key="5">
    <source>
        <dbReference type="ARBA" id="ARBA00022691"/>
    </source>
</evidence>
<dbReference type="CDD" id="cd02440">
    <property type="entry name" value="AdoMet_MTases"/>
    <property type="match status" value="1"/>
</dbReference>
<dbReference type="GO" id="GO:0008276">
    <property type="term" value="F:protein methyltransferase activity"/>
    <property type="evidence" value="ECO:0007669"/>
    <property type="project" value="InterPro"/>
</dbReference>
<dbReference type="PANTHER" id="PTHR43182">
    <property type="entry name" value="COBALT-PRECORRIN-6B C(15)-METHYLTRANSFERASE (DECARBOXYLATING)"/>
    <property type="match status" value="1"/>
</dbReference>
<dbReference type="Pfam" id="PF13847">
    <property type="entry name" value="Methyltransf_31"/>
    <property type="match status" value="1"/>
</dbReference>
<reference evidence="8 10" key="1">
    <citation type="submission" date="2015-09" db="EMBL/GenBank/DDBJ databases">
        <authorList>
            <consortium name="Pathogen Informatics"/>
        </authorList>
    </citation>
    <scope>NUCLEOTIDE SEQUENCE [LARGE SCALE GENOMIC DNA]</scope>
    <source>
        <strain evidence="8 10">2789STDY5608849</strain>
    </source>
</reference>
<dbReference type="InterPro" id="IPR035996">
    <property type="entry name" value="4pyrrol_Methylase_sf"/>
</dbReference>
<evidence type="ECO:0000313" key="8">
    <source>
        <dbReference type="EMBL" id="CUN77667.1"/>
    </source>
</evidence>
<dbReference type="InterPro" id="IPR003723">
    <property type="entry name" value="Precorrin-6x_reduct"/>
</dbReference>
<feature type="domain" description="Tetrapyrrole methylase" evidence="6">
    <location>
        <begin position="258"/>
        <end position="446"/>
    </location>
</feature>
<dbReference type="Gene3D" id="3.40.50.150">
    <property type="entry name" value="Vaccinia Virus protein VP39"/>
    <property type="match status" value="1"/>
</dbReference>
<proteinExistence type="predicted"/>
<reference evidence="9" key="3">
    <citation type="submission" date="2020-02" db="EMBL/GenBank/DDBJ databases">
        <authorList>
            <person name="Littmann E."/>
            <person name="Sorbara M."/>
        </authorList>
    </citation>
    <scope>NUCLEOTIDE SEQUENCE</scope>
    <source>
        <strain evidence="9">MSK.14.54</strain>
    </source>
</reference>
<evidence type="ECO:0000313" key="9">
    <source>
        <dbReference type="EMBL" id="NSE15397.1"/>
    </source>
</evidence>
<dbReference type="Proteomes" id="UP000095706">
    <property type="component" value="Unassembled WGS sequence"/>
</dbReference>
<dbReference type="InterPro" id="IPR014008">
    <property type="entry name" value="Cbl_synth_MTase_CbiT"/>
</dbReference>
<keyword evidence="3 8" id="KW-0489">Methyltransferase</keyword>
<dbReference type="InterPro" id="IPR000878">
    <property type="entry name" value="4pyrrol_Mease"/>
</dbReference>
<keyword evidence="2" id="KW-0169">Cobalamin biosynthesis</keyword>
<dbReference type="InterPro" id="IPR014777">
    <property type="entry name" value="4pyrrole_Mease_sub1"/>
</dbReference>
<dbReference type="UniPathway" id="UPA00148"/>
<dbReference type="NCBIfam" id="TIGR00715">
    <property type="entry name" value="precor6x_red"/>
    <property type="match status" value="1"/>
</dbReference>
<dbReference type="PROSITE" id="PS51014">
    <property type="entry name" value="COBK_CBIJ"/>
    <property type="match status" value="1"/>
</dbReference>
<dbReference type="Proteomes" id="UP000768180">
    <property type="component" value="Unassembled WGS sequence"/>
</dbReference>
<dbReference type="GO" id="GO:0016994">
    <property type="term" value="F:precorrin-6A reductase activity"/>
    <property type="evidence" value="ECO:0007669"/>
    <property type="project" value="InterPro"/>
</dbReference>
<evidence type="ECO:0000313" key="10">
    <source>
        <dbReference type="Proteomes" id="UP000095706"/>
    </source>
</evidence>
<reference evidence="9 11" key="2">
    <citation type="journal article" date="2020" name="Cell Host Microbe">
        <title>Functional and Genomic Variation between Human-Derived Isolates of Lachnospiraceae Reveals Inter- and Intra-Species Diversity.</title>
        <authorList>
            <person name="Sorbara M.T."/>
            <person name="Littmann E.R."/>
            <person name="Fontana E."/>
            <person name="Moody T.U."/>
            <person name="Kohout C.E."/>
            <person name="Gjonbalaj M."/>
            <person name="Eaton V."/>
            <person name="Seok R."/>
            <person name="Leiner I.M."/>
            <person name="Pamer E.G."/>
        </authorList>
    </citation>
    <scope>NUCLEOTIDE SEQUENCE [LARGE SCALE GENOMIC DNA]</scope>
    <source>
        <strain evidence="9 11">MSK.14.54</strain>
    </source>
</reference>
<dbReference type="SUPFAM" id="SSF53790">
    <property type="entry name" value="Tetrapyrrole methylase"/>
    <property type="match status" value="1"/>
</dbReference>
<dbReference type="InterPro" id="IPR029063">
    <property type="entry name" value="SAM-dependent_MTases_sf"/>
</dbReference>
<evidence type="ECO:0000313" key="11">
    <source>
        <dbReference type="Proteomes" id="UP000768180"/>
    </source>
</evidence>
<keyword evidence="11" id="KW-1185">Reference proteome</keyword>
<feature type="domain" description="Methyltransferase" evidence="7">
    <location>
        <begin position="500"/>
        <end position="564"/>
    </location>
</feature>
<evidence type="ECO:0000256" key="4">
    <source>
        <dbReference type="ARBA" id="ARBA00022679"/>
    </source>
</evidence>
<accession>A0A173ZNQ7</accession>
<dbReference type="InterPro" id="IPR025714">
    <property type="entry name" value="Methyltranfer_dom"/>
</dbReference>
<protein>
    <submittedName>
        <fullName evidence="9">Bifunctional cobalt-precorrin-7 (C(5))-methyltransferase/cobalt-precorrin-6B (C(15))-methyltransferase</fullName>
    </submittedName>
    <submittedName>
        <fullName evidence="8">Probable cobalt-precorrin-6Y C(15)-methyltransferase [decarboxylating]</fullName>
        <ecNumber evidence="8">2.1.1.-</ecNumber>
    </submittedName>
</protein>
<organism evidence="8 10">
    <name type="scientific">Fusicatenibacter saccharivorans</name>
    <dbReference type="NCBI Taxonomy" id="1150298"/>
    <lineage>
        <taxon>Bacteria</taxon>
        <taxon>Bacillati</taxon>
        <taxon>Bacillota</taxon>
        <taxon>Clostridia</taxon>
        <taxon>Lachnospirales</taxon>
        <taxon>Lachnospiraceae</taxon>
        <taxon>Fusicatenibacter</taxon>
    </lineage>
</organism>
<dbReference type="InterPro" id="IPR012818">
    <property type="entry name" value="CbiE"/>
</dbReference>
<dbReference type="AlphaFoldDB" id="A0A173ZNQ7"/>
<keyword evidence="5" id="KW-0949">S-adenosyl-L-methionine</keyword>
<dbReference type="SUPFAM" id="SSF53335">
    <property type="entry name" value="S-adenosyl-L-methionine-dependent methyltransferases"/>
    <property type="match status" value="1"/>
</dbReference>
<dbReference type="CDD" id="cd11644">
    <property type="entry name" value="Precorrin-6Y-MT"/>
    <property type="match status" value="1"/>
</dbReference>
<name>A0A173ZNQ7_9FIRM</name>
<evidence type="ECO:0000256" key="3">
    <source>
        <dbReference type="ARBA" id="ARBA00022603"/>
    </source>
</evidence>
<dbReference type="Gene3D" id="3.40.1010.10">
    <property type="entry name" value="Cobalt-precorrin-4 Transmethylase, Domain 1"/>
    <property type="match status" value="1"/>
</dbReference>
<evidence type="ECO:0000259" key="7">
    <source>
        <dbReference type="Pfam" id="PF13847"/>
    </source>
</evidence>
<dbReference type="Pfam" id="PF00590">
    <property type="entry name" value="TP_methylase"/>
    <property type="match status" value="1"/>
</dbReference>
<dbReference type="GO" id="GO:0032259">
    <property type="term" value="P:methylation"/>
    <property type="evidence" value="ECO:0007669"/>
    <property type="project" value="UniProtKB-KW"/>
</dbReference>